<dbReference type="AlphaFoldDB" id="S9R3U5"/>
<dbReference type="EMBL" id="ANAH02000005">
    <property type="protein sequence ID" value="EPX63558.1"/>
    <property type="molecule type" value="Genomic_DNA"/>
</dbReference>
<keyword evidence="2" id="KW-1185">Reference proteome</keyword>
<evidence type="ECO:0000313" key="2">
    <source>
        <dbReference type="Proteomes" id="UP000011682"/>
    </source>
</evidence>
<gene>
    <name evidence="1" type="ORF">D187_005965</name>
</gene>
<organism evidence="1 2">
    <name type="scientific">Cystobacter fuscus (strain ATCC 25194 / DSM 2262 / NBRC 100088 / M29)</name>
    <dbReference type="NCBI Taxonomy" id="1242864"/>
    <lineage>
        <taxon>Bacteria</taxon>
        <taxon>Pseudomonadati</taxon>
        <taxon>Myxococcota</taxon>
        <taxon>Myxococcia</taxon>
        <taxon>Myxococcales</taxon>
        <taxon>Cystobacterineae</taxon>
        <taxon>Archangiaceae</taxon>
        <taxon>Cystobacter</taxon>
    </lineage>
</organism>
<evidence type="ECO:0000313" key="1">
    <source>
        <dbReference type="EMBL" id="EPX63558.1"/>
    </source>
</evidence>
<comment type="caution">
    <text evidence="1">The sequence shown here is derived from an EMBL/GenBank/DDBJ whole genome shotgun (WGS) entry which is preliminary data.</text>
</comment>
<sequence length="121" mass="13180">MQLAGILNGVVVSEVFEPPGPFLTVESFTRLVLEFIAQHGLSVPMRKRRPRKVYLVAHFAAAELSKFKDPMDELLMPCAPSTGVEWRSSSVDSSGVSDKFFNMVETTGQVGGVRRPGKLGG</sequence>
<accession>S9R3U5</accession>
<protein>
    <submittedName>
        <fullName evidence="1">Uncharacterized protein</fullName>
    </submittedName>
</protein>
<reference evidence="1" key="1">
    <citation type="submission" date="2013-05" db="EMBL/GenBank/DDBJ databases">
        <title>Genome assembly of Cystobacter fuscus DSM 2262.</title>
        <authorList>
            <person name="Sharma G."/>
            <person name="Khatri I."/>
            <person name="Kaur C."/>
            <person name="Mayilraj S."/>
            <person name="Subramanian S."/>
        </authorList>
    </citation>
    <scope>NUCLEOTIDE SEQUENCE [LARGE SCALE GENOMIC DNA]</scope>
    <source>
        <strain evidence="1">DSM 2262</strain>
    </source>
</reference>
<name>S9R3U5_CYSF2</name>
<proteinExistence type="predicted"/>
<dbReference type="Proteomes" id="UP000011682">
    <property type="component" value="Unassembled WGS sequence"/>
</dbReference>